<gene>
    <name evidence="2" type="ORF">GHK24_06600</name>
</gene>
<dbReference type="Gene3D" id="3.40.50.720">
    <property type="entry name" value="NAD(P)-binding Rossmann-like Domain"/>
    <property type="match status" value="1"/>
</dbReference>
<dbReference type="GO" id="GO:0005737">
    <property type="term" value="C:cytoplasm"/>
    <property type="evidence" value="ECO:0007669"/>
    <property type="project" value="TreeGrafter"/>
</dbReference>
<sequence>MQNLLIVGCGDVARRALPTLTSRYRVLALLRDPAKCALWRAAGAIPVPGDLDAPRSLARIAGLADLVLHLAPPGDSGVIDLRTRRLISALSHSRSLPRRLVYISTSGVYGDCAGALIDETREARPQTPRACRRLDAEQQLRAFGRRHQLNVSILRAPGIYAADRLPLERLRAGMPVLLAEDDVFTNHIHADDLAAMAVAALRRALPGRVYNACDDAPTKMADYFDIVADRFGVPRAPRLARDEARQRLSPASWSFMSESRRLVNRRIKKELQIRLRHPRVEDGVLAAWHERNP</sequence>
<organism evidence="2 3">
    <name type="scientific">Rhodocyclus tenuis</name>
    <name type="common">Rhodospirillum tenue</name>
    <dbReference type="NCBI Taxonomy" id="1066"/>
    <lineage>
        <taxon>Bacteria</taxon>
        <taxon>Pseudomonadati</taxon>
        <taxon>Pseudomonadota</taxon>
        <taxon>Betaproteobacteria</taxon>
        <taxon>Rhodocyclales</taxon>
        <taxon>Rhodocyclaceae</taxon>
        <taxon>Rhodocyclus</taxon>
    </lineage>
</organism>
<dbReference type="AlphaFoldDB" id="A0A6L5JXW9"/>
<dbReference type="CDD" id="cd05266">
    <property type="entry name" value="SDR_a4"/>
    <property type="match status" value="1"/>
</dbReference>
<accession>A0A6L5JXW9</accession>
<evidence type="ECO:0000313" key="2">
    <source>
        <dbReference type="EMBL" id="MQY51440.1"/>
    </source>
</evidence>
<dbReference type="PANTHER" id="PTHR48079">
    <property type="entry name" value="PROTEIN YEEZ"/>
    <property type="match status" value="1"/>
</dbReference>
<dbReference type="InterPro" id="IPR036291">
    <property type="entry name" value="NAD(P)-bd_dom_sf"/>
</dbReference>
<dbReference type="Pfam" id="PF01370">
    <property type="entry name" value="Epimerase"/>
    <property type="match status" value="1"/>
</dbReference>
<evidence type="ECO:0000259" key="1">
    <source>
        <dbReference type="Pfam" id="PF01370"/>
    </source>
</evidence>
<dbReference type="InterPro" id="IPR001509">
    <property type="entry name" value="Epimerase_deHydtase"/>
</dbReference>
<feature type="domain" description="NAD-dependent epimerase/dehydratase" evidence="1">
    <location>
        <begin position="20"/>
        <end position="212"/>
    </location>
</feature>
<dbReference type="PANTHER" id="PTHR48079:SF6">
    <property type="entry name" value="NAD(P)-BINDING DOMAIN-CONTAINING PROTEIN-RELATED"/>
    <property type="match status" value="1"/>
</dbReference>
<reference evidence="2 3" key="1">
    <citation type="submission" date="2019-10" db="EMBL/GenBank/DDBJ databases">
        <title>Whole-genome sequence of the purple nonsulfur photosynthetic bacterium Rhodocyclus tenuis.</title>
        <authorList>
            <person name="Kyndt J.A."/>
            <person name="Meyer T.E."/>
        </authorList>
    </citation>
    <scope>NUCLEOTIDE SEQUENCE [LARGE SCALE GENOMIC DNA]</scope>
    <source>
        <strain evidence="2 3">DSM 110</strain>
    </source>
</reference>
<dbReference type="SUPFAM" id="SSF51735">
    <property type="entry name" value="NAD(P)-binding Rossmann-fold domains"/>
    <property type="match status" value="1"/>
</dbReference>
<dbReference type="InterPro" id="IPR051783">
    <property type="entry name" value="NAD(P)-dependent_oxidoreduct"/>
</dbReference>
<dbReference type="EMBL" id="WIXJ01000003">
    <property type="protein sequence ID" value="MQY51440.1"/>
    <property type="molecule type" value="Genomic_DNA"/>
</dbReference>
<dbReference type="Proteomes" id="UP000480275">
    <property type="component" value="Unassembled WGS sequence"/>
</dbReference>
<comment type="caution">
    <text evidence="2">The sequence shown here is derived from an EMBL/GenBank/DDBJ whole genome shotgun (WGS) entry which is preliminary data.</text>
</comment>
<name>A0A6L5JXW9_RHOTE</name>
<dbReference type="GO" id="GO:0004029">
    <property type="term" value="F:aldehyde dehydrogenase (NAD+) activity"/>
    <property type="evidence" value="ECO:0007669"/>
    <property type="project" value="TreeGrafter"/>
</dbReference>
<proteinExistence type="predicted"/>
<evidence type="ECO:0000313" key="3">
    <source>
        <dbReference type="Proteomes" id="UP000480275"/>
    </source>
</evidence>
<protein>
    <submittedName>
        <fullName evidence="2">NAD(P)H-binding protein</fullName>
    </submittedName>
</protein>